<evidence type="ECO:0000313" key="3">
    <source>
        <dbReference type="Proteomes" id="UP000276776"/>
    </source>
</evidence>
<feature type="region of interest" description="Disordered" evidence="1">
    <location>
        <begin position="474"/>
        <end position="495"/>
    </location>
</feature>
<accession>A0A0N5CWW7</accession>
<protein>
    <submittedName>
        <fullName evidence="4">FHA domain-containing protein</fullName>
    </submittedName>
</protein>
<dbReference type="OrthoDB" id="5834082at2759"/>
<feature type="region of interest" description="Disordered" evidence="1">
    <location>
        <begin position="380"/>
        <end position="399"/>
    </location>
</feature>
<evidence type="ECO:0000313" key="4">
    <source>
        <dbReference type="WBParaSite" id="TCLT_0000485501-mRNA-1"/>
    </source>
</evidence>
<dbReference type="WBParaSite" id="TCLT_0000485501-mRNA-1">
    <property type="protein sequence ID" value="TCLT_0000485501-mRNA-1"/>
    <property type="gene ID" value="TCLT_0000485501"/>
</dbReference>
<evidence type="ECO:0000313" key="2">
    <source>
        <dbReference type="EMBL" id="VDN02018.1"/>
    </source>
</evidence>
<evidence type="ECO:0000256" key="1">
    <source>
        <dbReference type="SAM" id="MobiDB-lite"/>
    </source>
</evidence>
<keyword evidence="3" id="KW-1185">Reference proteome</keyword>
<name>A0A0N5CWW7_THECL</name>
<organism evidence="4">
    <name type="scientific">Thelazia callipaeda</name>
    <name type="common">Oriental eyeworm</name>
    <name type="synonym">Parasitic nematode</name>
    <dbReference type="NCBI Taxonomy" id="103827"/>
    <lineage>
        <taxon>Eukaryota</taxon>
        <taxon>Metazoa</taxon>
        <taxon>Ecdysozoa</taxon>
        <taxon>Nematoda</taxon>
        <taxon>Chromadorea</taxon>
        <taxon>Rhabditida</taxon>
        <taxon>Spirurina</taxon>
        <taxon>Spiruromorpha</taxon>
        <taxon>Thelazioidea</taxon>
        <taxon>Thelaziidae</taxon>
        <taxon>Thelazia</taxon>
    </lineage>
</organism>
<sequence length="495" mass="56514">MSSSTIEKAMFCFEFFVKSIEVFPESVNIQSLEIKFDDYEWLKISDEYWNDIGRRCYMIKNTNFLDRIADSTLRVQAVCTDESVFSADGVVANCKGIIKLYRVGESSKNLHVRVVMRIVNVDCAHLASFCLKSTVAVDEGTQTEWHHMNRRVQAVQKMRSIAMQTHHRKIKNIKNHILNGNNGKKDGSTQCSSKVSEQHLSQISNAITKILLQAAGEKKQPHLRNVQIMNSCKKPAKILVENEENCKESLLQNEYYRRELKKETEQCGKFPESNMSCRNADRSRPRRIDDEAELKSDTTLRKNSNDSYDIIYRKRMLRKLDQLIAQKLLAIQKINVIKIASQNKKPQQKKVERLCHIAGNSACYVPIYSDAFYPRRKRTRCNNKSTKATSKKLPSEKDIEKVCDSASRTSSLLSGNNCISAEAKTSQRHLAETSNSAARNSSERYLMVAKGCTDENMNQTSALFHNNYNDISINHENPTDSTHTISTERSTADEL</sequence>
<reference evidence="2 3" key="2">
    <citation type="submission" date="2018-11" db="EMBL/GenBank/DDBJ databases">
        <authorList>
            <consortium name="Pathogen Informatics"/>
        </authorList>
    </citation>
    <scope>NUCLEOTIDE SEQUENCE [LARGE SCALE GENOMIC DNA]</scope>
</reference>
<proteinExistence type="predicted"/>
<dbReference type="AlphaFoldDB" id="A0A0N5CWW7"/>
<reference evidence="4" key="1">
    <citation type="submission" date="2017-02" db="UniProtKB">
        <authorList>
            <consortium name="WormBaseParasite"/>
        </authorList>
    </citation>
    <scope>IDENTIFICATION</scope>
</reference>
<dbReference type="Proteomes" id="UP000276776">
    <property type="component" value="Unassembled WGS sequence"/>
</dbReference>
<feature type="compositionally biased region" description="Polar residues" evidence="1">
    <location>
        <begin position="474"/>
        <end position="489"/>
    </location>
</feature>
<dbReference type="EMBL" id="UYYF01004307">
    <property type="protein sequence ID" value="VDN02018.1"/>
    <property type="molecule type" value="Genomic_DNA"/>
</dbReference>
<gene>
    <name evidence="2" type="ORF">TCLT_LOCUS4844</name>
</gene>